<evidence type="ECO:0000313" key="3">
    <source>
        <dbReference type="Proteomes" id="UP000429607"/>
    </source>
</evidence>
<name>A0A6A3IZA7_9STRA</name>
<evidence type="ECO:0000256" key="1">
    <source>
        <dbReference type="SAM" id="MobiDB-lite"/>
    </source>
</evidence>
<feature type="compositionally biased region" description="Polar residues" evidence="1">
    <location>
        <begin position="153"/>
        <end position="163"/>
    </location>
</feature>
<evidence type="ECO:0000313" key="2">
    <source>
        <dbReference type="EMBL" id="KAE8984733.1"/>
    </source>
</evidence>
<proteinExistence type="predicted"/>
<feature type="compositionally biased region" description="Low complexity" evidence="1">
    <location>
        <begin position="1"/>
        <end position="20"/>
    </location>
</feature>
<gene>
    <name evidence="2" type="ORF">PR001_g23086</name>
</gene>
<dbReference type="EMBL" id="QXFV01002673">
    <property type="protein sequence ID" value="KAE8984733.1"/>
    <property type="molecule type" value="Genomic_DNA"/>
</dbReference>
<feature type="non-terminal residue" evidence="2">
    <location>
        <position position="222"/>
    </location>
</feature>
<reference evidence="2 3" key="1">
    <citation type="submission" date="2018-09" db="EMBL/GenBank/DDBJ databases">
        <title>Genomic investigation of the strawberry pathogen Phytophthora fragariae indicates pathogenicity is determined by transcriptional variation in three key races.</title>
        <authorList>
            <person name="Adams T.M."/>
            <person name="Armitage A.D."/>
            <person name="Sobczyk M.K."/>
            <person name="Bates H.J."/>
            <person name="Dunwell J.M."/>
            <person name="Nellist C.F."/>
            <person name="Harrison R.J."/>
        </authorList>
    </citation>
    <scope>NUCLEOTIDE SEQUENCE [LARGE SCALE GENOMIC DNA]</scope>
    <source>
        <strain evidence="2 3">SCRP249</strain>
    </source>
</reference>
<sequence length="222" mass="24452">MPKSSSLTPTPLSSPSLLPLFHEGSPEARPAKVLRSQLLEDSRLKATPRSKRRLSTGDAEDEPPRRRTKLSLSAAALTSPLPWLRSGRRFSHPLVLEAVTMQVSSLSEFQLVPRAVTDEVGSEVSSQRTETVPSSPASPATSVATTDALRSPSLISSQASTVAPWTPQRGDRTPPRGHWPPPREDRRVDHHRFRDRHIPLWFAEAFESDGYDSEALAVIESL</sequence>
<feature type="region of interest" description="Disordered" evidence="1">
    <location>
        <begin position="1"/>
        <end position="72"/>
    </location>
</feature>
<protein>
    <submittedName>
        <fullName evidence="2">Uncharacterized protein</fullName>
    </submittedName>
</protein>
<feature type="region of interest" description="Disordered" evidence="1">
    <location>
        <begin position="120"/>
        <end position="186"/>
    </location>
</feature>
<dbReference type="Proteomes" id="UP000429607">
    <property type="component" value="Unassembled WGS sequence"/>
</dbReference>
<feature type="compositionally biased region" description="Low complexity" evidence="1">
    <location>
        <begin position="131"/>
        <end position="146"/>
    </location>
</feature>
<organism evidence="2 3">
    <name type="scientific">Phytophthora rubi</name>
    <dbReference type="NCBI Taxonomy" id="129364"/>
    <lineage>
        <taxon>Eukaryota</taxon>
        <taxon>Sar</taxon>
        <taxon>Stramenopiles</taxon>
        <taxon>Oomycota</taxon>
        <taxon>Peronosporomycetes</taxon>
        <taxon>Peronosporales</taxon>
        <taxon>Peronosporaceae</taxon>
        <taxon>Phytophthora</taxon>
    </lineage>
</organism>
<accession>A0A6A3IZA7</accession>
<dbReference type="AlphaFoldDB" id="A0A6A3IZA7"/>
<comment type="caution">
    <text evidence="2">The sequence shown here is derived from an EMBL/GenBank/DDBJ whole genome shotgun (WGS) entry which is preliminary data.</text>
</comment>